<dbReference type="SUPFAM" id="SSF46548">
    <property type="entry name" value="alpha-helical ferredoxin"/>
    <property type="match status" value="1"/>
</dbReference>
<dbReference type="InterPro" id="IPR036188">
    <property type="entry name" value="FAD/NAD-bd_sf"/>
</dbReference>
<dbReference type="Proteomes" id="UP000179242">
    <property type="component" value="Unassembled WGS sequence"/>
</dbReference>
<dbReference type="Gene3D" id="3.50.50.60">
    <property type="entry name" value="FAD/NAD(P)-binding domain"/>
    <property type="match status" value="2"/>
</dbReference>
<name>A0A1F4U646_UNCSA</name>
<dbReference type="AlphaFoldDB" id="A0A1F4U646"/>
<dbReference type="InterPro" id="IPR023753">
    <property type="entry name" value="FAD/NAD-binding_dom"/>
</dbReference>
<dbReference type="GO" id="GO:0016491">
    <property type="term" value="F:oxidoreductase activity"/>
    <property type="evidence" value="ECO:0007669"/>
    <property type="project" value="InterPro"/>
</dbReference>
<organism evidence="3 4">
    <name type="scientific">candidate division WOR-1 bacterium RIFOXYC2_FULL_46_14</name>
    <dbReference type="NCBI Taxonomy" id="1802587"/>
    <lineage>
        <taxon>Bacteria</taxon>
        <taxon>Bacillati</taxon>
        <taxon>Saganbacteria</taxon>
    </lineage>
</organism>
<evidence type="ECO:0000313" key="3">
    <source>
        <dbReference type="EMBL" id="OGC40438.1"/>
    </source>
</evidence>
<dbReference type="Pfam" id="PF14691">
    <property type="entry name" value="Fer4_20"/>
    <property type="match status" value="1"/>
</dbReference>
<dbReference type="InterPro" id="IPR006004">
    <property type="entry name" value="SudA-like"/>
</dbReference>
<evidence type="ECO:0000259" key="1">
    <source>
        <dbReference type="Pfam" id="PF07992"/>
    </source>
</evidence>
<dbReference type="PRINTS" id="PR00368">
    <property type="entry name" value="FADPNR"/>
</dbReference>
<accession>A0A1F4U646</accession>
<dbReference type="InterPro" id="IPR009051">
    <property type="entry name" value="Helical_ferredxn"/>
</dbReference>
<dbReference type="PRINTS" id="PR00411">
    <property type="entry name" value="PNDRDTASEI"/>
</dbReference>
<proteinExistence type="predicted"/>
<dbReference type="SUPFAM" id="SSF51971">
    <property type="entry name" value="Nucleotide-binding domain"/>
    <property type="match status" value="1"/>
</dbReference>
<dbReference type="EMBL" id="MEUJ01000004">
    <property type="protein sequence ID" value="OGC40438.1"/>
    <property type="molecule type" value="Genomic_DNA"/>
</dbReference>
<dbReference type="NCBIfam" id="TIGR01316">
    <property type="entry name" value="gltA"/>
    <property type="match status" value="1"/>
</dbReference>
<sequence>MTDRHKIPERSVSERIKDFEEVALPFDLETAISEAKRCIQCKKPKCVSGCPVEIDIPGFIKLIAEGKREEALAKIKEKNALPAVCGRVCPQEDQCEKECILGIKGKPVAIGALERFASEKTKSETLNPKQIQNSNVQNSKVAVVGSGPAGITCAADLALMGYKVTMFESLSDSGGVLIYGIPEFRLPKRIVRTEIEYVKSLGVEILNDVLIGKTITIEQLFKDGYKAIFVGSGAGLPNFMGIPGENLLGVYSANEFLTRINMMKAYKFPEYMTPIKIGKKVAVFGAGNVAMDAARCALRLGAEEVKIIYRRSRTEIPARKEELERAEEEKIEFHLLTAPTELFGDEKGWVKEAECLKMELGEPDKSGRRRPVPVQGSEYRIPVDTVVVAIGNKPNPLIPLSDSRLTIHNWGGVIIDQQTKMTSIPGVFAGGDIVRGAATVISAMGDGKLAAREIDKWLSR</sequence>
<feature type="domain" description="Dihydroprymidine dehydrogenase" evidence="2">
    <location>
        <begin position="15"/>
        <end position="124"/>
    </location>
</feature>
<reference evidence="3 4" key="1">
    <citation type="journal article" date="2016" name="Nat. Commun.">
        <title>Thousands of microbial genomes shed light on interconnected biogeochemical processes in an aquifer system.</title>
        <authorList>
            <person name="Anantharaman K."/>
            <person name="Brown C.T."/>
            <person name="Hug L.A."/>
            <person name="Sharon I."/>
            <person name="Castelle C.J."/>
            <person name="Probst A.J."/>
            <person name="Thomas B.C."/>
            <person name="Singh A."/>
            <person name="Wilkins M.J."/>
            <person name="Karaoz U."/>
            <person name="Brodie E.L."/>
            <person name="Williams K.H."/>
            <person name="Hubbard S.S."/>
            <person name="Banfield J.F."/>
        </authorList>
    </citation>
    <scope>NUCLEOTIDE SEQUENCE [LARGE SCALE GENOMIC DNA]</scope>
</reference>
<dbReference type="PANTHER" id="PTHR42783:SF3">
    <property type="entry name" value="GLUTAMATE SYNTHASE [NADPH] SMALL CHAIN-RELATED"/>
    <property type="match status" value="1"/>
</dbReference>
<dbReference type="InterPro" id="IPR028261">
    <property type="entry name" value="DPD_II"/>
</dbReference>
<dbReference type="Pfam" id="PF07992">
    <property type="entry name" value="Pyr_redox_2"/>
    <property type="match status" value="1"/>
</dbReference>
<dbReference type="Gene3D" id="1.10.1060.10">
    <property type="entry name" value="Alpha-helical ferredoxin"/>
    <property type="match status" value="1"/>
</dbReference>
<gene>
    <name evidence="3" type="ORF">A2438_04170</name>
</gene>
<protein>
    <submittedName>
        <fullName evidence="3">Glutamate synthase (NADPH), homotetrameric</fullName>
    </submittedName>
</protein>
<feature type="domain" description="FAD/NAD(P)-binding" evidence="1">
    <location>
        <begin position="140"/>
        <end position="447"/>
    </location>
</feature>
<dbReference type="GO" id="GO:0051536">
    <property type="term" value="F:iron-sulfur cluster binding"/>
    <property type="evidence" value="ECO:0007669"/>
    <property type="project" value="InterPro"/>
</dbReference>
<evidence type="ECO:0000259" key="2">
    <source>
        <dbReference type="Pfam" id="PF14691"/>
    </source>
</evidence>
<dbReference type="PANTHER" id="PTHR42783">
    <property type="entry name" value="GLUTAMATE SYNTHASE [NADPH] SMALL CHAIN"/>
    <property type="match status" value="1"/>
</dbReference>
<comment type="caution">
    <text evidence="3">The sequence shown here is derived from an EMBL/GenBank/DDBJ whole genome shotgun (WGS) entry which is preliminary data.</text>
</comment>
<evidence type="ECO:0000313" key="4">
    <source>
        <dbReference type="Proteomes" id="UP000179242"/>
    </source>
</evidence>